<dbReference type="Pfam" id="PF00856">
    <property type="entry name" value="SET"/>
    <property type="match status" value="1"/>
</dbReference>
<organism evidence="3 4">
    <name type="scientific">Emiliania huxleyi (strain CCMP1516)</name>
    <dbReference type="NCBI Taxonomy" id="280463"/>
    <lineage>
        <taxon>Eukaryota</taxon>
        <taxon>Haptista</taxon>
        <taxon>Haptophyta</taxon>
        <taxon>Prymnesiophyceae</taxon>
        <taxon>Isochrysidales</taxon>
        <taxon>Noelaerhabdaceae</taxon>
        <taxon>Emiliania</taxon>
    </lineage>
</organism>
<evidence type="ECO:0000313" key="3">
    <source>
        <dbReference type="EnsemblProtists" id="EOD41432"/>
    </source>
</evidence>
<feature type="compositionally biased region" description="Gly residues" evidence="1">
    <location>
        <begin position="259"/>
        <end position="269"/>
    </location>
</feature>
<evidence type="ECO:0000259" key="2">
    <source>
        <dbReference type="PROSITE" id="PS50280"/>
    </source>
</evidence>
<dbReference type="PANTHER" id="PTHR13271">
    <property type="entry name" value="UNCHARACTERIZED PUTATIVE METHYLTRANSFERASE"/>
    <property type="match status" value="1"/>
</dbReference>
<dbReference type="SUPFAM" id="SSF82199">
    <property type="entry name" value="SET domain"/>
    <property type="match status" value="1"/>
</dbReference>
<dbReference type="GO" id="GO:0016279">
    <property type="term" value="F:protein-lysine N-methyltransferase activity"/>
    <property type="evidence" value="ECO:0007669"/>
    <property type="project" value="TreeGrafter"/>
</dbReference>
<dbReference type="Gene3D" id="3.90.1410.10">
    <property type="entry name" value="set domain protein methyltransferase, domain 1"/>
    <property type="match status" value="1"/>
</dbReference>
<dbReference type="STRING" id="2903.R1E1Z2"/>
<dbReference type="EnsemblProtists" id="EOD41432">
    <property type="protein sequence ID" value="EOD41432"/>
    <property type="gene ID" value="EMIHUDRAFT_448796"/>
</dbReference>
<reference evidence="3" key="2">
    <citation type="submission" date="2024-10" db="UniProtKB">
        <authorList>
            <consortium name="EnsemblProtists"/>
        </authorList>
    </citation>
    <scope>IDENTIFICATION</scope>
</reference>
<dbReference type="GeneID" id="17286702"/>
<dbReference type="eggNOG" id="ENOG502SEAI">
    <property type="taxonomic scope" value="Eukaryota"/>
</dbReference>
<dbReference type="InterPro" id="IPR050600">
    <property type="entry name" value="SETD3_SETD6_MTase"/>
</dbReference>
<dbReference type="GO" id="GO:0005634">
    <property type="term" value="C:nucleus"/>
    <property type="evidence" value="ECO:0007669"/>
    <property type="project" value="TreeGrafter"/>
</dbReference>
<dbReference type="PANTHER" id="PTHR13271:SF156">
    <property type="entry name" value="SET DOMAIN-CONTAINING PROTEIN"/>
    <property type="match status" value="1"/>
</dbReference>
<protein>
    <recommendedName>
        <fullName evidence="2">SET domain-containing protein</fullName>
    </recommendedName>
</protein>
<keyword evidence="4" id="KW-1185">Reference proteome</keyword>
<proteinExistence type="predicted"/>
<dbReference type="AlphaFoldDB" id="A0A0D3L097"/>
<evidence type="ECO:0000256" key="1">
    <source>
        <dbReference type="SAM" id="MobiDB-lite"/>
    </source>
</evidence>
<dbReference type="HOGENOM" id="CLU_062539_0_0_1"/>
<accession>A0A0D3L097</accession>
<dbReference type="Proteomes" id="UP000013827">
    <property type="component" value="Unassembled WGS sequence"/>
</dbReference>
<sequence length="376" mass="39448">MSRKRKQRPPPSTEAAGGDPLAATLARWLKSRGVVWSSARVATTREGVVAGYGCVALQPLRRGEELFRVPRAACLGATSAGADADGTDGDCQRRLALALLEATADWAPFLAMLTPARCPWVWSESERRQLDGTELEPVVEAKLRALAEEHASLPQAVAEACGAERYAELCALAASHANPWWGGCIAPFNTTLNWARRPNVSFEPRGSKWVVGVATRRIRAGEELTQAYGGATARPRHACLGCASDGSRAAPPDVPGAADLGGGEEGGGSSRLVRERSGALERSGAVEPSPWDGVDQLTFELGPRGEGTARLVAAAAVADREAALGLAPTMSRLQGVSAEVHCVCSRLRACERSVLRSAADALSAPPEAAVSARLFG</sequence>
<reference evidence="4" key="1">
    <citation type="journal article" date="2013" name="Nature">
        <title>Pan genome of the phytoplankton Emiliania underpins its global distribution.</title>
        <authorList>
            <person name="Read B.A."/>
            <person name="Kegel J."/>
            <person name="Klute M.J."/>
            <person name="Kuo A."/>
            <person name="Lefebvre S.C."/>
            <person name="Maumus F."/>
            <person name="Mayer C."/>
            <person name="Miller J."/>
            <person name="Monier A."/>
            <person name="Salamov A."/>
            <person name="Young J."/>
            <person name="Aguilar M."/>
            <person name="Claverie J.M."/>
            <person name="Frickenhaus S."/>
            <person name="Gonzalez K."/>
            <person name="Herman E.K."/>
            <person name="Lin Y.C."/>
            <person name="Napier J."/>
            <person name="Ogata H."/>
            <person name="Sarno A.F."/>
            <person name="Shmutz J."/>
            <person name="Schroeder D."/>
            <person name="de Vargas C."/>
            <person name="Verret F."/>
            <person name="von Dassow P."/>
            <person name="Valentin K."/>
            <person name="Van de Peer Y."/>
            <person name="Wheeler G."/>
            <person name="Dacks J.B."/>
            <person name="Delwiche C.F."/>
            <person name="Dyhrman S.T."/>
            <person name="Glockner G."/>
            <person name="John U."/>
            <person name="Richards T."/>
            <person name="Worden A.Z."/>
            <person name="Zhang X."/>
            <person name="Grigoriev I.V."/>
            <person name="Allen A.E."/>
            <person name="Bidle K."/>
            <person name="Borodovsky M."/>
            <person name="Bowler C."/>
            <person name="Brownlee C."/>
            <person name="Cock J.M."/>
            <person name="Elias M."/>
            <person name="Gladyshev V.N."/>
            <person name="Groth M."/>
            <person name="Guda C."/>
            <person name="Hadaegh A."/>
            <person name="Iglesias-Rodriguez M.D."/>
            <person name="Jenkins J."/>
            <person name="Jones B.M."/>
            <person name="Lawson T."/>
            <person name="Leese F."/>
            <person name="Lindquist E."/>
            <person name="Lobanov A."/>
            <person name="Lomsadze A."/>
            <person name="Malik S.B."/>
            <person name="Marsh M.E."/>
            <person name="Mackinder L."/>
            <person name="Mock T."/>
            <person name="Mueller-Roeber B."/>
            <person name="Pagarete A."/>
            <person name="Parker M."/>
            <person name="Probert I."/>
            <person name="Quesneville H."/>
            <person name="Raines C."/>
            <person name="Rensing S.A."/>
            <person name="Riano-Pachon D.M."/>
            <person name="Richier S."/>
            <person name="Rokitta S."/>
            <person name="Shiraiwa Y."/>
            <person name="Soanes D.M."/>
            <person name="van der Giezen M."/>
            <person name="Wahlund T.M."/>
            <person name="Williams B."/>
            <person name="Wilson W."/>
            <person name="Wolfe G."/>
            <person name="Wurch L.L."/>
        </authorList>
    </citation>
    <scope>NUCLEOTIDE SEQUENCE</scope>
</reference>
<dbReference type="PROSITE" id="PS50280">
    <property type="entry name" value="SET"/>
    <property type="match status" value="1"/>
</dbReference>
<name>A0A0D3L097_EMIH1</name>
<dbReference type="KEGG" id="ehx:EMIHUDRAFT_448796"/>
<evidence type="ECO:0000313" key="4">
    <source>
        <dbReference type="Proteomes" id="UP000013827"/>
    </source>
</evidence>
<dbReference type="CDD" id="cd10527">
    <property type="entry name" value="SET_LSMT"/>
    <property type="match status" value="1"/>
</dbReference>
<dbReference type="RefSeq" id="XP_005793861.1">
    <property type="nucleotide sequence ID" value="XM_005793804.1"/>
</dbReference>
<feature type="region of interest" description="Disordered" evidence="1">
    <location>
        <begin position="250"/>
        <end position="288"/>
    </location>
</feature>
<dbReference type="InterPro" id="IPR001214">
    <property type="entry name" value="SET_dom"/>
</dbReference>
<feature type="domain" description="SET" evidence="2">
    <location>
        <begin position="37"/>
        <end position="229"/>
    </location>
</feature>
<dbReference type="PaxDb" id="2903-EOD41432"/>
<dbReference type="InterPro" id="IPR046341">
    <property type="entry name" value="SET_dom_sf"/>
</dbReference>